<comment type="catalytic activity">
    <reaction evidence="8 9">
        <text>2-[(2R,5Z)-2-carboxy-4-methylthiazol-5(2H)-ylidene]ethyl phosphate + 4-amino-2-methyl-5-(diphosphooxymethyl)pyrimidine + 2 H(+) = thiamine phosphate + CO2 + diphosphate</text>
        <dbReference type="Rhea" id="RHEA:47844"/>
        <dbReference type="ChEBI" id="CHEBI:15378"/>
        <dbReference type="ChEBI" id="CHEBI:16526"/>
        <dbReference type="ChEBI" id="CHEBI:33019"/>
        <dbReference type="ChEBI" id="CHEBI:37575"/>
        <dbReference type="ChEBI" id="CHEBI:57841"/>
        <dbReference type="ChEBI" id="CHEBI:62899"/>
        <dbReference type="EC" id="2.5.1.3"/>
    </reaction>
</comment>
<name>A0ABR9ALK6_9BACT</name>
<evidence type="ECO:0000259" key="10">
    <source>
        <dbReference type="Pfam" id="PF02581"/>
    </source>
</evidence>
<dbReference type="InterPro" id="IPR034291">
    <property type="entry name" value="TMP_synthase"/>
</dbReference>
<comment type="caution">
    <text evidence="9">Lacks conserved residue(s) required for the propagation of feature annotation.</text>
</comment>
<comment type="catalytic activity">
    <reaction evidence="6 9">
        <text>4-methyl-5-(2-phosphooxyethyl)-thiazole + 4-amino-2-methyl-5-(diphosphooxymethyl)pyrimidine + H(+) = thiamine phosphate + diphosphate</text>
        <dbReference type="Rhea" id="RHEA:22328"/>
        <dbReference type="ChEBI" id="CHEBI:15378"/>
        <dbReference type="ChEBI" id="CHEBI:33019"/>
        <dbReference type="ChEBI" id="CHEBI:37575"/>
        <dbReference type="ChEBI" id="CHEBI:57841"/>
        <dbReference type="ChEBI" id="CHEBI:58296"/>
        <dbReference type="EC" id="2.5.1.3"/>
    </reaction>
</comment>
<feature type="binding site" evidence="9">
    <location>
        <position position="71"/>
    </location>
    <ligand>
        <name>Mg(2+)</name>
        <dbReference type="ChEBI" id="CHEBI:18420"/>
    </ligand>
</feature>
<evidence type="ECO:0000256" key="9">
    <source>
        <dbReference type="HAMAP-Rule" id="MF_00097"/>
    </source>
</evidence>
<sequence length="217" mass="24486">MYNKNISQFQYITPNLNHPDDFLYDIEKKCDLGVKWIQLRMKDFPKSIILKTAFLAKVICEKYDCTLIINDHPEIAKKSGAAGVHVGKEDQQVLDIRERFGSELLIGATANTLEDILAVKDQVDYIGLGPFQFTSTKKKLSPILGLEGYQFILEQLRFHNIDIPIIGIGGIKANDLVDLRSCGLYGVAVSGLINDSKEPEEIIQKINKTFDYADYSR</sequence>
<evidence type="ECO:0000256" key="3">
    <source>
        <dbReference type="ARBA" id="ARBA00022723"/>
    </source>
</evidence>
<comment type="pathway">
    <text evidence="1 9">Cofactor biosynthesis; thiamine diphosphate biosynthesis; thiamine phosphate from 4-amino-2-methyl-5-diphosphomethylpyrimidine and 4-methyl-5-(2-phosphoethyl)-thiazole: step 1/1.</text>
</comment>
<evidence type="ECO:0000313" key="11">
    <source>
        <dbReference type="EMBL" id="MBD8489242.1"/>
    </source>
</evidence>
<dbReference type="Pfam" id="PF02581">
    <property type="entry name" value="TMP-TENI"/>
    <property type="match status" value="1"/>
</dbReference>
<dbReference type="InterPro" id="IPR036206">
    <property type="entry name" value="ThiamineP_synth_sf"/>
</dbReference>
<dbReference type="SUPFAM" id="SSF51391">
    <property type="entry name" value="Thiamin phosphate synthase"/>
    <property type="match status" value="1"/>
</dbReference>
<feature type="binding site" evidence="9">
    <location>
        <position position="137"/>
    </location>
    <ligand>
        <name>4-amino-2-methyl-5-(diphosphooxymethyl)pyrimidine</name>
        <dbReference type="ChEBI" id="CHEBI:57841"/>
    </ligand>
</feature>
<feature type="binding site" evidence="9">
    <location>
        <position position="170"/>
    </location>
    <ligand>
        <name>2-[(2R,5Z)-2-carboxy-4-methylthiazol-5(2H)-ylidene]ethyl phosphate</name>
        <dbReference type="ChEBI" id="CHEBI:62899"/>
    </ligand>
</feature>
<feature type="binding site" evidence="9">
    <location>
        <begin position="134"/>
        <end position="136"/>
    </location>
    <ligand>
        <name>2-[(2R,5Z)-2-carboxy-4-methylthiazol-5(2H)-ylidene]ethyl phosphate</name>
        <dbReference type="ChEBI" id="CHEBI:62899"/>
    </ligand>
</feature>
<dbReference type="Proteomes" id="UP000647133">
    <property type="component" value="Unassembled WGS sequence"/>
</dbReference>
<accession>A0ABR9ALK6</accession>
<feature type="binding site" evidence="9">
    <location>
        <begin position="38"/>
        <end position="42"/>
    </location>
    <ligand>
        <name>4-amino-2-methyl-5-(diphosphooxymethyl)pyrimidine</name>
        <dbReference type="ChEBI" id="CHEBI:57841"/>
    </ligand>
</feature>
<evidence type="ECO:0000256" key="7">
    <source>
        <dbReference type="ARBA" id="ARBA00047851"/>
    </source>
</evidence>
<dbReference type="EC" id="2.5.1.3" evidence="9"/>
<comment type="similarity">
    <text evidence="9">Belongs to the thiamine-phosphate synthase family.</text>
</comment>
<dbReference type="PANTHER" id="PTHR20857:SF15">
    <property type="entry name" value="THIAMINE-PHOSPHATE SYNTHASE"/>
    <property type="match status" value="1"/>
</dbReference>
<comment type="function">
    <text evidence="9">Condenses 4-methyl-5-(beta-hydroxyethyl)thiazole monophosphate (THZ-P) and 2-methyl-4-amino-5-hydroxymethyl pyrimidine pyrophosphate (HMP-PP) to form thiamine monophosphate (TMP).</text>
</comment>
<proteinExistence type="inferred from homology"/>
<feature type="binding site" evidence="9">
    <location>
        <position position="70"/>
    </location>
    <ligand>
        <name>4-amino-2-methyl-5-(diphosphooxymethyl)pyrimidine</name>
        <dbReference type="ChEBI" id="CHEBI:57841"/>
    </ligand>
</feature>
<gene>
    <name evidence="9" type="primary">thiE</name>
    <name evidence="11" type="ORF">IFO69_10845</name>
</gene>
<feature type="domain" description="Thiamine phosphate synthase/TenI" evidence="10">
    <location>
        <begin position="12"/>
        <end position="190"/>
    </location>
</feature>
<keyword evidence="2 9" id="KW-0808">Transferase</keyword>
<dbReference type="Gene3D" id="3.20.20.70">
    <property type="entry name" value="Aldolase class I"/>
    <property type="match status" value="1"/>
</dbReference>
<keyword evidence="5 9" id="KW-0784">Thiamine biosynthesis</keyword>
<evidence type="ECO:0000256" key="5">
    <source>
        <dbReference type="ARBA" id="ARBA00022977"/>
    </source>
</evidence>
<protein>
    <recommendedName>
        <fullName evidence="9">Thiamine-phosphate synthase</fullName>
        <shortName evidence="9">TP synthase</shortName>
        <shortName evidence="9">TPS</shortName>
        <ecNumber evidence="9">2.5.1.3</ecNumber>
    </recommendedName>
    <alternativeName>
        <fullName evidence="9">Thiamine-phosphate pyrophosphorylase</fullName>
        <shortName evidence="9">TMP pyrophosphorylase</shortName>
        <shortName evidence="9">TMP-PPase</shortName>
    </alternativeName>
</protein>
<keyword evidence="12" id="KW-1185">Reference proteome</keyword>
<dbReference type="HAMAP" id="MF_00097">
    <property type="entry name" value="TMP_synthase"/>
    <property type="match status" value="1"/>
</dbReference>
<dbReference type="CDD" id="cd00564">
    <property type="entry name" value="TMP_TenI"/>
    <property type="match status" value="1"/>
</dbReference>
<dbReference type="InterPro" id="IPR013785">
    <property type="entry name" value="Aldolase_TIM"/>
</dbReference>
<evidence type="ECO:0000256" key="1">
    <source>
        <dbReference type="ARBA" id="ARBA00005165"/>
    </source>
</evidence>
<keyword evidence="4 9" id="KW-0460">Magnesium</keyword>
<evidence type="ECO:0000256" key="4">
    <source>
        <dbReference type="ARBA" id="ARBA00022842"/>
    </source>
</evidence>
<comment type="caution">
    <text evidence="11">The sequence shown here is derived from an EMBL/GenBank/DDBJ whole genome shotgun (WGS) entry which is preliminary data.</text>
</comment>
<comment type="catalytic activity">
    <reaction evidence="7 9">
        <text>2-(2-carboxy-4-methylthiazol-5-yl)ethyl phosphate + 4-amino-2-methyl-5-(diphosphooxymethyl)pyrimidine + 2 H(+) = thiamine phosphate + CO2 + diphosphate</text>
        <dbReference type="Rhea" id="RHEA:47848"/>
        <dbReference type="ChEBI" id="CHEBI:15378"/>
        <dbReference type="ChEBI" id="CHEBI:16526"/>
        <dbReference type="ChEBI" id="CHEBI:33019"/>
        <dbReference type="ChEBI" id="CHEBI:37575"/>
        <dbReference type="ChEBI" id="CHEBI:57841"/>
        <dbReference type="ChEBI" id="CHEBI:62890"/>
        <dbReference type="EC" id="2.5.1.3"/>
    </reaction>
</comment>
<evidence type="ECO:0000313" key="12">
    <source>
        <dbReference type="Proteomes" id="UP000647133"/>
    </source>
</evidence>
<reference evidence="11 12" key="1">
    <citation type="submission" date="2020-09" db="EMBL/GenBank/DDBJ databases">
        <title>Echinicola sp. CAU 1574 isolated from sand of Sido Beach.</title>
        <authorList>
            <person name="Kim W."/>
        </authorList>
    </citation>
    <scope>NUCLEOTIDE SEQUENCE [LARGE SCALE GENOMIC DNA]</scope>
    <source>
        <strain evidence="11 12">CAU 1574</strain>
    </source>
</reference>
<dbReference type="PANTHER" id="PTHR20857">
    <property type="entry name" value="THIAMINE-PHOSPHATE PYROPHOSPHORYLASE"/>
    <property type="match status" value="1"/>
</dbReference>
<comment type="cofactor">
    <cofactor evidence="9">
        <name>Mg(2+)</name>
        <dbReference type="ChEBI" id="CHEBI:18420"/>
    </cofactor>
    <text evidence="9">Binds 1 Mg(2+) ion per subunit.</text>
</comment>
<feature type="binding site" evidence="9">
    <location>
        <position position="90"/>
    </location>
    <ligand>
        <name>Mg(2+)</name>
        <dbReference type="ChEBI" id="CHEBI:18420"/>
    </ligand>
</feature>
<evidence type="ECO:0000256" key="6">
    <source>
        <dbReference type="ARBA" id="ARBA00047334"/>
    </source>
</evidence>
<dbReference type="EMBL" id="JACYTQ010000003">
    <property type="protein sequence ID" value="MBD8489242.1"/>
    <property type="molecule type" value="Genomic_DNA"/>
</dbReference>
<dbReference type="InterPro" id="IPR022998">
    <property type="entry name" value="ThiamineP_synth_TenI"/>
</dbReference>
<evidence type="ECO:0000256" key="2">
    <source>
        <dbReference type="ARBA" id="ARBA00022679"/>
    </source>
</evidence>
<keyword evidence="3 9" id="KW-0479">Metal-binding</keyword>
<feature type="binding site" evidence="9">
    <location>
        <position position="109"/>
    </location>
    <ligand>
        <name>4-amino-2-methyl-5-(diphosphooxymethyl)pyrimidine</name>
        <dbReference type="ChEBI" id="CHEBI:57841"/>
    </ligand>
</feature>
<evidence type="ECO:0000256" key="8">
    <source>
        <dbReference type="ARBA" id="ARBA00047883"/>
    </source>
</evidence>
<organism evidence="11 12">
    <name type="scientific">Echinicola arenosa</name>
    <dbReference type="NCBI Taxonomy" id="2774144"/>
    <lineage>
        <taxon>Bacteria</taxon>
        <taxon>Pseudomonadati</taxon>
        <taxon>Bacteroidota</taxon>
        <taxon>Cytophagia</taxon>
        <taxon>Cytophagales</taxon>
        <taxon>Cyclobacteriaceae</taxon>
        <taxon>Echinicola</taxon>
    </lineage>
</organism>